<dbReference type="Proteomes" id="UP001597548">
    <property type="component" value="Unassembled WGS sequence"/>
</dbReference>
<evidence type="ECO:0000313" key="2">
    <source>
        <dbReference type="Proteomes" id="UP001597548"/>
    </source>
</evidence>
<reference evidence="2" key="1">
    <citation type="journal article" date="2019" name="Int. J. Syst. Evol. Microbiol.">
        <title>The Global Catalogue of Microorganisms (GCM) 10K type strain sequencing project: providing services to taxonomists for standard genome sequencing and annotation.</title>
        <authorList>
            <consortium name="The Broad Institute Genomics Platform"/>
            <consortium name="The Broad Institute Genome Sequencing Center for Infectious Disease"/>
            <person name="Wu L."/>
            <person name="Ma J."/>
        </authorList>
    </citation>
    <scope>NUCLEOTIDE SEQUENCE [LARGE SCALE GENOMIC DNA]</scope>
    <source>
        <strain evidence="2">KCTC 32514</strain>
    </source>
</reference>
<dbReference type="EMBL" id="JBHUOS010000009">
    <property type="protein sequence ID" value="MFD2916370.1"/>
    <property type="molecule type" value="Genomic_DNA"/>
</dbReference>
<name>A0ABW5ZVB1_9FLAO</name>
<gene>
    <name evidence="1" type="ORF">ACFS29_12010</name>
</gene>
<keyword evidence="2" id="KW-1185">Reference proteome</keyword>
<organism evidence="1 2">
    <name type="scientific">Psychroserpens luteus</name>
    <dbReference type="NCBI Taxonomy" id="1434066"/>
    <lineage>
        <taxon>Bacteria</taxon>
        <taxon>Pseudomonadati</taxon>
        <taxon>Bacteroidota</taxon>
        <taxon>Flavobacteriia</taxon>
        <taxon>Flavobacteriales</taxon>
        <taxon>Flavobacteriaceae</taxon>
        <taxon>Psychroserpens</taxon>
    </lineage>
</organism>
<proteinExistence type="predicted"/>
<protein>
    <recommendedName>
        <fullName evidence="3">DUF4303 domain-containing protein</fullName>
    </recommendedName>
</protein>
<comment type="caution">
    <text evidence="1">The sequence shown here is derived from an EMBL/GenBank/DDBJ whole genome shotgun (WGS) entry which is preliminary data.</text>
</comment>
<accession>A0ABW5ZVB1</accession>
<sequence length="190" mass="22691">MKNDVKYITNAILNEIIKPKKSVLTKLLIEFINIHSIKLIDESKNLKVVSFEYEMPFEFNYVGYPESEIIAQDYWNDHHHIDISNESDDDKIEQIFKKYGFEPVEDEFHHWENEDNGEYIEANFIFEKLEDDLFHEAWTEAKRMTNSNYRCFFFQHDSYYGIDADTRKAAGSDDVIDLLNKEGFDYILMK</sequence>
<evidence type="ECO:0008006" key="3">
    <source>
        <dbReference type="Google" id="ProtNLM"/>
    </source>
</evidence>
<evidence type="ECO:0000313" key="1">
    <source>
        <dbReference type="EMBL" id="MFD2916370.1"/>
    </source>
</evidence>
<dbReference type="RefSeq" id="WP_194508364.1">
    <property type="nucleotide sequence ID" value="NZ_JADILU010000004.1"/>
</dbReference>